<protein>
    <submittedName>
        <fullName evidence="2">Uncharacterized protein</fullName>
    </submittedName>
</protein>
<organism evidence="2">
    <name type="scientific">marine sediment metagenome</name>
    <dbReference type="NCBI Taxonomy" id="412755"/>
    <lineage>
        <taxon>unclassified sequences</taxon>
        <taxon>metagenomes</taxon>
        <taxon>ecological metagenomes</taxon>
    </lineage>
</organism>
<evidence type="ECO:0000256" key="1">
    <source>
        <dbReference type="SAM" id="Phobius"/>
    </source>
</evidence>
<accession>X1QYA1</accession>
<evidence type="ECO:0000313" key="2">
    <source>
        <dbReference type="EMBL" id="GAI73507.1"/>
    </source>
</evidence>
<dbReference type="AlphaFoldDB" id="X1QYA1"/>
<reference evidence="2" key="1">
    <citation type="journal article" date="2014" name="Front. Microbiol.">
        <title>High frequency of phylogenetically diverse reductive dehalogenase-homologous genes in deep subseafloor sedimentary metagenomes.</title>
        <authorList>
            <person name="Kawai M."/>
            <person name="Futagami T."/>
            <person name="Toyoda A."/>
            <person name="Takaki Y."/>
            <person name="Nishi S."/>
            <person name="Hori S."/>
            <person name="Arai W."/>
            <person name="Tsubouchi T."/>
            <person name="Morono Y."/>
            <person name="Uchiyama I."/>
            <person name="Ito T."/>
            <person name="Fujiyama A."/>
            <person name="Inagaki F."/>
            <person name="Takami H."/>
        </authorList>
    </citation>
    <scope>NUCLEOTIDE SEQUENCE</scope>
    <source>
        <strain evidence="2">Expedition CK06-06</strain>
    </source>
</reference>
<feature type="transmembrane region" description="Helical" evidence="1">
    <location>
        <begin position="13"/>
        <end position="34"/>
    </location>
</feature>
<dbReference type="EMBL" id="BARW01010135">
    <property type="protein sequence ID" value="GAI73507.1"/>
    <property type="molecule type" value="Genomic_DNA"/>
</dbReference>
<proteinExistence type="predicted"/>
<keyword evidence="1" id="KW-1133">Transmembrane helix</keyword>
<gene>
    <name evidence="2" type="ORF">S12H4_20094</name>
</gene>
<name>X1QYA1_9ZZZZ</name>
<feature type="transmembrane region" description="Helical" evidence="1">
    <location>
        <begin position="46"/>
        <end position="65"/>
    </location>
</feature>
<comment type="caution">
    <text evidence="2">The sequence shown here is derived from an EMBL/GenBank/DDBJ whole genome shotgun (WGS) entry which is preliminary data.</text>
</comment>
<feature type="non-terminal residue" evidence="2">
    <location>
        <position position="1"/>
    </location>
</feature>
<keyword evidence="1" id="KW-0472">Membrane</keyword>
<sequence length="69" mass="7864">QIFAGLGRGYAELFIYSAWMYILDTTVLGIIFFMTRAKLRIAALRWVILCSAMAVDIFLVATFIVDRIL</sequence>
<keyword evidence="1" id="KW-0812">Transmembrane</keyword>